<protein>
    <submittedName>
        <fullName evidence="2">Uncharacterized protein</fullName>
    </submittedName>
</protein>
<dbReference type="STRING" id="67356.AQJ84_18495"/>
<dbReference type="RefSeq" id="WP_030044502.1">
    <property type="nucleotide sequence ID" value="NZ_KL575648.1"/>
</dbReference>
<proteinExistence type="predicted"/>
<feature type="compositionally biased region" description="Low complexity" evidence="1">
    <location>
        <begin position="42"/>
        <end position="52"/>
    </location>
</feature>
<evidence type="ECO:0000256" key="1">
    <source>
        <dbReference type="SAM" id="MobiDB-lite"/>
    </source>
</evidence>
<evidence type="ECO:0000313" key="3">
    <source>
        <dbReference type="Proteomes" id="UP000037251"/>
    </source>
</evidence>
<dbReference type="AlphaFoldDB" id="A0A0L8L4U9"/>
<dbReference type="EMBL" id="LGUS01000175">
    <property type="protein sequence ID" value="KOG33140.1"/>
    <property type="molecule type" value="Genomic_DNA"/>
</dbReference>
<gene>
    <name evidence="2" type="ORF">ADK37_24045</name>
</gene>
<feature type="region of interest" description="Disordered" evidence="1">
    <location>
        <begin position="42"/>
        <end position="61"/>
    </location>
</feature>
<dbReference type="OrthoDB" id="4324684at2"/>
<name>A0A0L8L4U9_9ACTN</name>
<dbReference type="Proteomes" id="UP000037251">
    <property type="component" value="Unassembled WGS sequence"/>
</dbReference>
<evidence type="ECO:0000313" key="2">
    <source>
        <dbReference type="EMBL" id="KOG33140.1"/>
    </source>
</evidence>
<accession>A0A0L8L4U9</accession>
<reference evidence="3" key="1">
    <citation type="submission" date="2015-07" db="EMBL/GenBank/DDBJ databases">
        <authorList>
            <person name="Ju K.-S."/>
            <person name="Doroghazi J.R."/>
            <person name="Metcalf W.W."/>
        </authorList>
    </citation>
    <scope>NUCLEOTIDE SEQUENCE [LARGE SCALE GENOMIC DNA]</scope>
    <source>
        <strain evidence="3">NRRL 2290</strain>
    </source>
</reference>
<dbReference type="eggNOG" id="ENOG5030G93">
    <property type="taxonomic scope" value="Bacteria"/>
</dbReference>
<comment type="caution">
    <text evidence="2">The sequence shown here is derived from an EMBL/GenBank/DDBJ whole genome shotgun (WGS) entry which is preliminary data.</text>
</comment>
<keyword evidence="3" id="KW-1185">Reference proteome</keyword>
<sequence length="61" mass="6403">MIKQVSHTAADTDPAGFVLALEVAYELHAPVTARAPEVAAVAHGAGRRAGAARSRRRRARA</sequence>
<organism evidence="2 3">
    <name type="scientific">Streptomyces resistomycificus</name>
    <dbReference type="NCBI Taxonomy" id="67356"/>
    <lineage>
        <taxon>Bacteria</taxon>
        <taxon>Bacillati</taxon>
        <taxon>Actinomycetota</taxon>
        <taxon>Actinomycetes</taxon>
        <taxon>Kitasatosporales</taxon>
        <taxon>Streptomycetaceae</taxon>
        <taxon>Streptomyces</taxon>
        <taxon>Streptomyces aurantiacus group</taxon>
    </lineage>
</organism>
<dbReference type="PATRIC" id="fig|67356.5.peg.5122"/>